<dbReference type="GO" id="GO:0043531">
    <property type="term" value="F:ADP binding"/>
    <property type="evidence" value="ECO:0007669"/>
    <property type="project" value="InterPro"/>
</dbReference>
<dbReference type="InterPro" id="IPR050905">
    <property type="entry name" value="Plant_NBS-LRR"/>
</dbReference>
<protein>
    <recommendedName>
        <fullName evidence="9">NB-ARC domain-containing protein</fullName>
    </recommendedName>
</protein>
<evidence type="ECO:0000313" key="7">
    <source>
        <dbReference type="EMBL" id="GMN64905.1"/>
    </source>
</evidence>
<dbReference type="PANTHER" id="PTHR33463">
    <property type="entry name" value="NB-ARC DOMAIN-CONTAINING PROTEIN-RELATED"/>
    <property type="match status" value="1"/>
</dbReference>
<evidence type="ECO:0000256" key="2">
    <source>
        <dbReference type="ARBA" id="ARBA00022821"/>
    </source>
</evidence>
<feature type="compositionally biased region" description="Polar residues" evidence="4">
    <location>
        <begin position="1"/>
        <end position="11"/>
    </location>
</feature>
<evidence type="ECO:0008006" key="9">
    <source>
        <dbReference type="Google" id="ProtNLM"/>
    </source>
</evidence>
<keyword evidence="8" id="KW-1185">Reference proteome</keyword>
<dbReference type="AlphaFoldDB" id="A0AA88DZK0"/>
<sequence>MEQQPESPKISSDTKSKKLPVEDKYFPASRKKVTRVQILQATPENFKTIVQQFTGNSGSDDISSTGTLASDDISSTVTRASDKISSTVTLASFMKTSSSGRERTISYEMVLQWLDDPFVPMIGIYGMGGVGKTAVALHIQNQLRNHPSHSVSWVTVSQNFSIHKLQDDIASTLNIDLSDEDDEEKRAEKLSTALEEKNVVLILDGLLNPISLEDVGITSVGCKLIFTTRSFKVCQMMNCHRVIRLRRLSDEEGWKLFRQKIGLGIMLPLSIDQIAKSIVKECSGLPLAIVTMAANMKGVEDLGEWSSALNRIKENRLWQDDDDVDSTTNEIYRVLQYCYDKLKDPIVQQCLLYCQSYPQEFKIDREMLIENLIDAGLLDGKNREAEFNNGNAILDKLENAFLLEGGTCKYGKTYVKMNNLVREFLLSLSSSKFSSEFRKRIPEDDSQTDEHQLVVMPDAGKSLSNNHTYILLDRTTSLHDMFVSFLELDIISFPYINLIQFSTSIFACDTNYEYLCHVLGSAFWAPRASIYTRYLESPRAPIYRASKPF</sequence>
<feature type="compositionally biased region" description="Basic and acidic residues" evidence="4">
    <location>
        <begin position="12"/>
        <end position="21"/>
    </location>
</feature>
<keyword evidence="2" id="KW-0611">Plant defense</keyword>
<feature type="region of interest" description="Disordered" evidence="4">
    <location>
        <begin position="1"/>
        <end position="21"/>
    </location>
</feature>
<organism evidence="7 8">
    <name type="scientific">Ficus carica</name>
    <name type="common">Common fig</name>
    <dbReference type="NCBI Taxonomy" id="3494"/>
    <lineage>
        <taxon>Eukaryota</taxon>
        <taxon>Viridiplantae</taxon>
        <taxon>Streptophyta</taxon>
        <taxon>Embryophyta</taxon>
        <taxon>Tracheophyta</taxon>
        <taxon>Spermatophyta</taxon>
        <taxon>Magnoliopsida</taxon>
        <taxon>eudicotyledons</taxon>
        <taxon>Gunneridae</taxon>
        <taxon>Pentapetalae</taxon>
        <taxon>rosids</taxon>
        <taxon>fabids</taxon>
        <taxon>Rosales</taxon>
        <taxon>Moraceae</taxon>
        <taxon>Ficeae</taxon>
        <taxon>Ficus</taxon>
    </lineage>
</organism>
<dbReference type="Gene3D" id="1.10.8.430">
    <property type="entry name" value="Helical domain of apoptotic protease-activating factors"/>
    <property type="match status" value="1"/>
</dbReference>
<evidence type="ECO:0000256" key="3">
    <source>
        <dbReference type="ARBA" id="ARBA00022840"/>
    </source>
</evidence>
<evidence type="ECO:0000256" key="4">
    <source>
        <dbReference type="SAM" id="MobiDB-lite"/>
    </source>
</evidence>
<dbReference type="InterPro" id="IPR002182">
    <property type="entry name" value="NB-ARC"/>
</dbReference>
<dbReference type="Pfam" id="PF05678">
    <property type="entry name" value="VQ"/>
    <property type="match status" value="1"/>
</dbReference>
<dbReference type="InterPro" id="IPR008889">
    <property type="entry name" value="VQ"/>
</dbReference>
<accession>A0AA88DZK0</accession>
<dbReference type="GO" id="GO:0006952">
    <property type="term" value="P:defense response"/>
    <property type="evidence" value="ECO:0007669"/>
    <property type="project" value="UniProtKB-KW"/>
</dbReference>
<dbReference type="PRINTS" id="PR00364">
    <property type="entry name" value="DISEASERSIST"/>
</dbReference>
<dbReference type="InterPro" id="IPR027417">
    <property type="entry name" value="P-loop_NTPase"/>
</dbReference>
<evidence type="ECO:0000256" key="1">
    <source>
        <dbReference type="ARBA" id="ARBA00022741"/>
    </source>
</evidence>
<dbReference type="PANTHER" id="PTHR33463:SF187">
    <property type="entry name" value="AND NB-ARC DOMAIN DISEASE RESISTANCE PROTEIN, PUTATIVE-RELATED"/>
    <property type="match status" value="1"/>
</dbReference>
<evidence type="ECO:0000259" key="6">
    <source>
        <dbReference type="Pfam" id="PF05678"/>
    </source>
</evidence>
<dbReference type="InterPro" id="IPR042197">
    <property type="entry name" value="Apaf_helical"/>
</dbReference>
<dbReference type="EMBL" id="BTGU01000200">
    <property type="protein sequence ID" value="GMN64905.1"/>
    <property type="molecule type" value="Genomic_DNA"/>
</dbReference>
<name>A0AA88DZK0_FICCA</name>
<comment type="caution">
    <text evidence="7">The sequence shown here is derived from an EMBL/GenBank/DDBJ whole genome shotgun (WGS) entry which is preliminary data.</text>
</comment>
<dbReference type="Gene3D" id="3.40.50.300">
    <property type="entry name" value="P-loop containing nucleotide triphosphate hydrolases"/>
    <property type="match status" value="1"/>
</dbReference>
<feature type="domain" description="VQ" evidence="6">
    <location>
        <begin position="37"/>
        <end position="57"/>
    </location>
</feature>
<dbReference type="Proteomes" id="UP001187192">
    <property type="component" value="Unassembled WGS sequence"/>
</dbReference>
<dbReference type="SUPFAM" id="SSF52540">
    <property type="entry name" value="P-loop containing nucleoside triphosphate hydrolases"/>
    <property type="match status" value="1"/>
</dbReference>
<dbReference type="Pfam" id="PF00931">
    <property type="entry name" value="NB-ARC"/>
    <property type="match status" value="1"/>
</dbReference>
<keyword evidence="3" id="KW-0067">ATP-binding</keyword>
<keyword evidence="1" id="KW-0547">Nucleotide-binding</keyword>
<gene>
    <name evidence="7" type="ORF">TIFTF001_033978</name>
</gene>
<proteinExistence type="predicted"/>
<feature type="domain" description="NB-ARC" evidence="5">
    <location>
        <begin position="108"/>
        <end position="261"/>
    </location>
</feature>
<reference evidence="7" key="1">
    <citation type="submission" date="2023-07" db="EMBL/GenBank/DDBJ databases">
        <title>draft genome sequence of fig (Ficus carica).</title>
        <authorList>
            <person name="Takahashi T."/>
            <person name="Nishimura K."/>
        </authorList>
    </citation>
    <scope>NUCLEOTIDE SEQUENCE</scope>
</reference>
<dbReference type="GO" id="GO:0005524">
    <property type="term" value="F:ATP binding"/>
    <property type="evidence" value="ECO:0007669"/>
    <property type="project" value="UniProtKB-KW"/>
</dbReference>
<evidence type="ECO:0000313" key="8">
    <source>
        <dbReference type="Proteomes" id="UP001187192"/>
    </source>
</evidence>
<evidence type="ECO:0000259" key="5">
    <source>
        <dbReference type="Pfam" id="PF00931"/>
    </source>
</evidence>